<evidence type="ECO:0000256" key="5">
    <source>
        <dbReference type="HAMAP-Rule" id="MF_03051"/>
    </source>
</evidence>
<accession>A0A5C3EH47</accession>
<dbReference type="GO" id="GO:0000166">
    <property type="term" value="F:nucleotide binding"/>
    <property type="evidence" value="ECO:0007669"/>
    <property type="project" value="UniProtKB-KW"/>
</dbReference>
<feature type="modified residue" description="Glycyl adenylate; alternate" evidence="5">
    <location>
        <position position="93"/>
    </location>
</feature>
<dbReference type="InterPro" id="IPR003749">
    <property type="entry name" value="ThiS/MoaD-like"/>
</dbReference>
<name>A0A5C3EH47_9BASI</name>
<organism evidence="6 7">
    <name type="scientific">Ustilago trichophora</name>
    <dbReference type="NCBI Taxonomy" id="86804"/>
    <lineage>
        <taxon>Eukaryota</taxon>
        <taxon>Fungi</taxon>
        <taxon>Dikarya</taxon>
        <taxon>Basidiomycota</taxon>
        <taxon>Ustilaginomycotina</taxon>
        <taxon>Ustilaginomycetes</taxon>
        <taxon>Ustilaginales</taxon>
        <taxon>Ustilaginaceae</taxon>
        <taxon>Ustilago</taxon>
    </lineage>
</organism>
<dbReference type="InterPro" id="IPR044672">
    <property type="entry name" value="MOCS2A"/>
</dbReference>
<dbReference type="EMBL" id="OOIN01000030">
    <property type="protein sequence ID" value="SPO29868.1"/>
    <property type="molecule type" value="Genomic_DNA"/>
</dbReference>
<dbReference type="PANTHER" id="PTHR33359:SF1">
    <property type="entry name" value="MOLYBDOPTERIN SYNTHASE SULFUR CARRIER SUBUNIT"/>
    <property type="match status" value="1"/>
</dbReference>
<dbReference type="SUPFAM" id="SSF54285">
    <property type="entry name" value="MoaD/ThiS"/>
    <property type="match status" value="1"/>
</dbReference>
<dbReference type="Gene3D" id="3.10.20.30">
    <property type="match status" value="1"/>
</dbReference>
<dbReference type="OrthoDB" id="5595860at2759"/>
<keyword evidence="4 5" id="KW-0501">Molybdenum cofactor biosynthesis</keyword>
<proteinExistence type="inferred from homology"/>
<comment type="pathway">
    <text evidence="5">Cofactor biosynthesis; molybdopterin biosynthesis.</text>
</comment>
<gene>
    <name evidence="6" type="ORF">UTRI_06140_B</name>
</gene>
<dbReference type="InterPro" id="IPR028887">
    <property type="entry name" value="MOCS2A_euk"/>
</dbReference>
<dbReference type="GO" id="GO:0030366">
    <property type="term" value="F:molybdopterin synthase activity"/>
    <property type="evidence" value="ECO:0007669"/>
    <property type="project" value="UniProtKB-UniRule"/>
</dbReference>
<dbReference type="Proteomes" id="UP000324022">
    <property type="component" value="Unassembled WGS sequence"/>
</dbReference>
<comment type="subcellular location">
    <subcellularLocation>
        <location evidence="5">Cytoplasm</location>
    </subcellularLocation>
</comment>
<dbReference type="CDD" id="cd00754">
    <property type="entry name" value="Ubl_MoaD"/>
    <property type="match status" value="1"/>
</dbReference>
<dbReference type="GO" id="GO:1990133">
    <property type="term" value="C:molybdopterin adenylyltransferase complex"/>
    <property type="evidence" value="ECO:0007669"/>
    <property type="project" value="TreeGrafter"/>
</dbReference>
<dbReference type="UniPathway" id="UPA00344"/>
<protein>
    <recommendedName>
        <fullName evidence="5">Molybdopterin synthase sulfur carrier subunit</fullName>
    </recommendedName>
    <alternativeName>
        <fullName evidence="5">Molybdenum cofactor synthesis protein 2 small subunit</fullName>
    </alternativeName>
    <alternativeName>
        <fullName evidence="5">Molybdenum cofactor synthesis protein 2A</fullName>
        <shortName evidence="5">MOCS2A</shortName>
    </alternativeName>
    <alternativeName>
        <fullName evidence="5">Sulfur carrier protein MOCS2A</fullName>
    </alternativeName>
</protein>
<keyword evidence="3 5" id="KW-0547">Nucleotide-binding</keyword>
<comment type="similarity">
    <text evidence="5">Belongs to the MoaD family. MOCS2A subfamily.</text>
</comment>
<keyword evidence="1 5" id="KW-0963">Cytoplasm</keyword>
<feature type="modified residue" description="1-thioglycine; alternate" evidence="5">
    <location>
        <position position="93"/>
    </location>
</feature>
<evidence type="ECO:0000256" key="3">
    <source>
        <dbReference type="ARBA" id="ARBA00022741"/>
    </source>
</evidence>
<evidence type="ECO:0000256" key="1">
    <source>
        <dbReference type="ARBA" id="ARBA00022490"/>
    </source>
</evidence>
<dbReference type="HAMAP" id="MF_03051">
    <property type="entry name" value="MOCS2A"/>
    <property type="match status" value="1"/>
</dbReference>
<dbReference type="InterPro" id="IPR016155">
    <property type="entry name" value="Mopterin_synth/thiamin_S_b"/>
</dbReference>
<keyword evidence="2 5" id="KW-0597">Phosphoprotein</keyword>
<comment type="function">
    <text evidence="5">Acts as a sulfur carrier required for molybdopterin biosynthesis. Component of the molybdopterin synthase complex that catalyzes the conversion of precursor Z into molybdopterin by mediating the incorporation of 2 sulfur atoms into precursor Z to generate a dithiolene group. In the complex, serves as sulfur donor by being thiocarboxylated (-COSH) at its C-terminus by UBA4. After interaction with MOCS2B, the sulfur is then transferred to precursor Z to form molybdopterin.</text>
</comment>
<comment type="PTM">
    <text evidence="5">C-terminal thiocarboxylation occurs in 2 steps, it is first acyl-adenylated (-COAMP) via the hesA/moeB/thiF part of UBA4, then thiocarboxylated (-COSH) via the rhodanese domain of UBA4.</text>
</comment>
<dbReference type="InterPro" id="IPR012675">
    <property type="entry name" value="Beta-grasp_dom_sf"/>
</dbReference>
<evidence type="ECO:0000256" key="4">
    <source>
        <dbReference type="ARBA" id="ARBA00023150"/>
    </source>
</evidence>
<comment type="subunit">
    <text evidence="5">Heterotetramer; composed of 2 small (MOCS2A) and 2 large (MOCS2B) subunits.</text>
</comment>
<dbReference type="GO" id="GO:1990140">
    <property type="term" value="C:molybdopterin synthase complex"/>
    <property type="evidence" value="ECO:0007669"/>
    <property type="project" value="UniProtKB-UniRule"/>
</dbReference>
<dbReference type="PANTHER" id="PTHR33359">
    <property type="entry name" value="MOLYBDOPTERIN SYNTHASE SULFUR CARRIER SUBUNIT"/>
    <property type="match status" value="1"/>
</dbReference>
<sequence>MSSGQPLVKVYYFASVRTTLGLSSETLPLPKTPFPLTALISLIASRYSSLGAETVFQGCRWSVDNTLIEIEDIAEWTLTGGEEVAAIPPVSGG</sequence>
<dbReference type="AlphaFoldDB" id="A0A5C3EH47"/>
<reference evidence="6 7" key="1">
    <citation type="submission" date="2018-03" db="EMBL/GenBank/DDBJ databases">
        <authorList>
            <person name="Guldener U."/>
        </authorList>
    </citation>
    <scope>NUCLEOTIDE SEQUENCE [LARGE SCALE GENOMIC DNA]</scope>
    <source>
        <strain evidence="6 7">NBRC100155</strain>
    </source>
</reference>
<evidence type="ECO:0000313" key="7">
    <source>
        <dbReference type="Proteomes" id="UP000324022"/>
    </source>
</evidence>
<keyword evidence="7" id="KW-1185">Reference proteome</keyword>
<evidence type="ECO:0000313" key="6">
    <source>
        <dbReference type="EMBL" id="SPO29868.1"/>
    </source>
</evidence>
<evidence type="ECO:0000256" key="2">
    <source>
        <dbReference type="ARBA" id="ARBA00022553"/>
    </source>
</evidence>
<dbReference type="Pfam" id="PF02597">
    <property type="entry name" value="ThiS"/>
    <property type="match status" value="1"/>
</dbReference>
<dbReference type="GO" id="GO:0006777">
    <property type="term" value="P:Mo-molybdopterin cofactor biosynthetic process"/>
    <property type="evidence" value="ECO:0007669"/>
    <property type="project" value="UniProtKB-UniRule"/>
</dbReference>